<reference evidence="2" key="1">
    <citation type="submission" date="2021-06" db="EMBL/GenBank/DDBJ databases">
        <title>Comparative genomics, transcriptomics and evolutionary studies reveal genomic signatures of adaptation to plant cell wall in hemibiotrophic fungi.</title>
        <authorList>
            <consortium name="DOE Joint Genome Institute"/>
            <person name="Baroncelli R."/>
            <person name="Diaz J.F."/>
            <person name="Benocci T."/>
            <person name="Peng M."/>
            <person name="Battaglia E."/>
            <person name="Haridas S."/>
            <person name="Andreopoulos W."/>
            <person name="Labutti K."/>
            <person name="Pangilinan J."/>
            <person name="Floch G.L."/>
            <person name="Makela M.R."/>
            <person name="Henrissat B."/>
            <person name="Grigoriev I.V."/>
            <person name="Crouch J.A."/>
            <person name="De Vries R.P."/>
            <person name="Sukno S.A."/>
            <person name="Thon M.R."/>
        </authorList>
    </citation>
    <scope>NUCLEOTIDE SEQUENCE</scope>
    <source>
        <strain evidence="2">CBS 193.32</strain>
    </source>
</reference>
<dbReference type="RefSeq" id="XP_060427136.1">
    <property type="nucleotide sequence ID" value="XM_060579751.1"/>
</dbReference>
<evidence type="ECO:0000313" key="2">
    <source>
        <dbReference type="EMBL" id="KAK1673133.1"/>
    </source>
</evidence>
<keyword evidence="3" id="KW-1185">Reference proteome</keyword>
<sequence>MLFAIDTITIVNAPVTFLVLVASAVLITLVVPLAVINNDLAHPDFCDGRIKIFHLDALFQFYNCRDIIIFGEHSILHFIHYNSKPADYHQFELFAQQLKFLVQYFRLLVQYLNLLVQYLDLLIKDSRLVTKLAAAFAINVERHPDAHSQVMAESKKMKDRQSKDH</sequence>
<keyword evidence="1" id="KW-0812">Transmembrane</keyword>
<dbReference type="EMBL" id="JAHMHR010000033">
    <property type="protein sequence ID" value="KAK1673133.1"/>
    <property type="molecule type" value="Genomic_DNA"/>
</dbReference>
<organism evidence="2 3">
    <name type="scientific">Colletotrichum godetiae</name>
    <dbReference type="NCBI Taxonomy" id="1209918"/>
    <lineage>
        <taxon>Eukaryota</taxon>
        <taxon>Fungi</taxon>
        <taxon>Dikarya</taxon>
        <taxon>Ascomycota</taxon>
        <taxon>Pezizomycotina</taxon>
        <taxon>Sordariomycetes</taxon>
        <taxon>Hypocreomycetidae</taxon>
        <taxon>Glomerellales</taxon>
        <taxon>Glomerellaceae</taxon>
        <taxon>Colletotrichum</taxon>
        <taxon>Colletotrichum acutatum species complex</taxon>
    </lineage>
</organism>
<evidence type="ECO:0000256" key="1">
    <source>
        <dbReference type="SAM" id="Phobius"/>
    </source>
</evidence>
<proteinExistence type="predicted"/>
<keyword evidence="1" id="KW-0472">Membrane</keyword>
<dbReference type="AlphaFoldDB" id="A0AAJ0ETA4"/>
<dbReference type="GeneID" id="85464277"/>
<name>A0AAJ0ETA4_9PEZI</name>
<accession>A0AAJ0ETA4</accession>
<keyword evidence="1" id="KW-1133">Transmembrane helix</keyword>
<feature type="transmembrane region" description="Helical" evidence="1">
    <location>
        <begin position="15"/>
        <end position="36"/>
    </location>
</feature>
<protein>
    <submittedName>
        <fullName evidence="2">Uncharacterized protein</fullName>
    </submittedName>
</protein>
<dbReference type="Proteomes" id="UP001224890">
    <property type="component" value="Unassembled WGS sequence"/>
</dbReference>
<evidence type="ECO:0000313" key="3">
    <source>
        <dbReference type="Proteomes" id="UP001224890"/>
    </source>
</evidence>
<comment type="caution">
    <text evidence="2">The sequence shown here is derived from an EMBL/GenBank/DDBJ whole genome shotgun (WGS) entry which is preliminary data.</text>
</comment>
<gene>
    <name evidence="2" type="ORF">BDP55DRAFT_730871</name>
</gene>